<evidence type="ECO:0000313" key="10">
    <source>
        <dbReference type="Proteomes" id="UP000076967"/>
    </source>
</evidence>
<evidence type="ECO:0000256" key="5">
    <source>
        <dbReference type="ARBA" id="ARBA00022692"/>
    </source>
</evidence>
<comment type="caution">
    <text evidence="9">The sequence shown here is derived from an EMBL/GenBank/DDBJ whole genome shotgun (WGS) entry which is preliminary data.</text>
</comment>
<dbReference type="InterPro" id="IPR004761">
    <property type="entry name" value="Spore_GerAB"/>
</dbReference>
<dbReference type="PANTHER" id="PTHR34975:SF2">
    <property type="entry name" value="SPORE GERMINATION PROTEIN A2"/>
    <property type="match status" value="1"/>
</dbReference>
<dbReference type="EMBL" id="LVJH01000029">
    <property type="protein sequence ID" value="OAB41498.1"/>
    <property type="molecule type" value="Genomic_DNA"/>
</dbReference>
<evidence type="ECO:0000256" key="7">
    <source>
        <dbReference type="ARBA" id="ARBA00023136"/>
    </source>
</evidence>
<evidence type="ECO:0000256" key="6">
    <source>
        <dbReference type="ARBA" id="ARBA00022989"/>
    </source>
</evidence>
<dbReference type="Pfam" id="PF03845">
    <property type="entry name" value="Spore_permease"/>
    <property type="match status" value="1"/>
</dbReference>
<comment type="similarity">
    <text evidence="2">Belongs to the amino acid-polyamine-organocation (APC) superfamily. Spore germination protein (SGP) (TC 2.A.3.9) family.</text>
</comment>
<dbReference type="GO" id="GO:0016020">
    <property type="term" value="C:membrane"/>
    <property type="evidence" value="ECO:0007669"/>
    <property type="project" value="UniProtKB-SubCell"/>
</dbReference>
<dbReference type="GO" id="GO:0009847">
    <property type="term" value="P:spore germination"/>
    <property type="evidence" value="ECO:0007669"/>
    <property type="project" value="InterPro"/>
</dbReference>
<feature type="transmembrane region" description="Helical" evidence="8">
    <location>
        <begin position="190"/>
        <end position="209"/>
    </location>
</feature>
<dbReference type="OrthoDB" id="2716906at2"/>
<evidence type="ECO:0000256" key="3">
    <source>
        <dbReference type="ARBA" id="ARBA00022448"/>
    </source>
</evidence>
<comment type="subcellular location">
    <subcellularLocation>
        <location evidence="1">Membrane</location>
        <topology evidence="1">Multi-pass membrane protein</topology>
    </subcellularLocation>
</comment>
<sequence>MFTRTDDKITTAQTVVIISCYMLGSGVLTLPRTLTERVKTADGWISLILGWLIIMLAGICIVKLCQQFPGKTIYQFVQEIVGSWIGSCLSMLMILYFVAISAFQIRVMAEVTMLYLLESTPIWAIVMSFMWIGLYLITSGINSIARLFEIILPITIIVLLICMFLSSKIFDINNVRPVLGEGLFPVIRGLKTTILVFLGYEIMIILPAFMQHPQKGVKALIIGTSIPLVLYLITFIMVVGALSVDGVVRSTWPTLDLMRSFEITGLLFERFEFFLLVIWIMQIFSTFTITFYAGSLGLAQLFQKNIQPIMYGLIPIIYIVALLPKNMNELFDFGDFVSSVSIYLFGLLPVLLLLITKIFKKGAVKEDG</sequence>
<dbReference type="AlphaFoldDB" id="A0A162K6M6"/>
<evidence type="ECO:0000256" key="4">
    <source>
        <dbReference type="ARBA" id="ARBA00022544"/>
    </source>
</evidence>
<evidence type="ECO:0000256" key="1">
    <source>
        <dbReference type="ARBA" id="ARBA00004141"/>
    </source>
</evidence>
<organism evidence="9 10">
    <name type="scientific">Paenibacillus glacialis</name>
    <dbReference type="NCBI Taxonomy" id="494026"/>
    <lineage>
        <taxon>Bacteria</taxon>
        <taxon>Bacillati</taxon>
        <taxon>Bacillota</taxon>
        <taxon>Bacilli</taxon>
        <taxon>Bacillales</taxon>
        <taxon>Paenibacillaceae</taxon>
        <taxon>Paenibacillus</taxon>
    </lineage>
</organism>
<feature type="transmembrane region" description="Helical" evidence="8">
    <location>
        <begin position="221"/>
        <end position="244"/>
    </location>
</feature>
<feature type="transmembrane region" description="Helical" evidence="8">
    <location>
        <begin position="120"/>
        <end position="138"/>
    </location>
</feature>
<keyword evidence="10" id="KW-1185">Reference proteome</keyword>
<dbReference type="RefSeq" id="WP_068535030.1">
    <property type="nucleotide sequence ID" value="NZ_LVJH01000029.1"/>
</dbReference>
<keyword evidence="7 8" id="KW-0472">Membrane</keyword>
<gene>
    <name evidence="9" type="ORF">PGLA_17025</name>
</gene>
<name>A0A162K6M6_9BACL</name>
<dbReference type="Gene3D" id="1.20.1740.10">
    <property type="entry name" value="Amino acid/polyamine transporter I"/>
    <property type="match status" value="1"/>
</dbReference>
<feature type="transmembrane region" description="Helical" evidence="8">
    <location>
        <begin position="306"/>
        <end position="324"/>
    </location>
</feature>
<feature type="transmembrane region" description="Helical" evidence="8">
    <location>
        <begin position="76"/>
        <end position="100"/>
    </location>
</feature>
<dbReference type="PANTHER" id="PTHR34975">
    <property type="entry name" value="SPORE GERMINATION PROTEIN A2"/>
    <property type="match status" value="1"/>
</dbReference>
<dbReference type="STRING" id="494026.PGLA_17025"/>
<keyword evidence="5 8" id="KW-0812">Transmembrane</keyword>
<evidence type="ECO:0000256" key="2">
    <source>
        <dbReference type="ARBA" id="ARBA00007998"/>
    </source>
</evidence>
<feature type="transmembrane region" description="Helical" evidence="8">
    <location>
        <begin position="150"/>
        <end position="170"/>
    </location>
</feature>
<evidence type="ECO:0000256" key="8">
    <source>
        <dbReference type="SAM" id="Phobius"/>
    </source>
</evidence>
<feature type="transmembrane region" description="Helical" evidence="8">
    <location>
        <begin position="43"/>
        <end position="64"/>
    </location>
</feature>
<evidence type="ECO:0000313" key="9">
    <source>
        <dbReference type="EMBL" id="OAB41498.1"/>
    </source>
</evidence>
<reference evidence="9 10" key="1">
    <citation type="submission" date="2016-03" db="EMBL/GenBank/DDBJ databases">
        <title>Draft genome sequence of Paenibacillus glacialis DSM 22343.</title>
        <authorList>
            <person name="Shin S.-K."/>
            <person name="Yi H."/>
        </authorList>
    </citation>
    <scope>NUCLEOTIDE SEQUENCE [LARGE SCALE GENOMIC DNA]</scope>
    <source>
        <strain evidence="9 10">DSM 22343</strain>
    </source>
</reference>
<dbReference type="NCBIfam" id="TIGR00912">
    <property type="entry name" value="2A0309"/>
    <property type="match status" value="1"/>
</dbReference>
<dbReference type="PROSITE" id="PS51257">
    <property type="entry name" value="PROKAR_LIPOPROTEIN"/>
    <property type="match status" value="1"/>
</dbReference>
<dbReference type="Proteomes" id="UP000076967">
    <property type="component" value="Unassembled WGS sequence"/>
</dbReference>
<feature type="transmembrane region" description="Helical" evidence="8">
    <location>
        <begin position="336"/>
        <end position="355"/>
    </location>
</feature>
<keyword evidence="3" id="KW-0813">Transport</keyword>
<protein>
    <submittedName>
        <fullName evidence="9">Spore gernimation protein</fullName>
    </submittedName>
</protein>
<keyword evidence="4" id="KW-0309">Germination</keyword>
<feature type="transmembrane region" description="Helical" evidence="8">
    <location>
        <begin position="12"/>
        <end position="31"/>
    </location>
</feature>
<feature type="transmembrane region" description="Helical" evidence="8">
    <location>
        <begin position="273"/>
        <end position="294"/>
    </location>
</feature>
<proteinExistence type="inferred from homology"/>
<accession>A0A162K6M6</accession>
<keyword evidence="6 8" id="KW-1133">Transmembrane helix</keyword>